<name>A0AA43XMT1_9CLOT</name>
<dbReference type="Gene3D" id="1.10.357.10">
    <property type="entry name" value="Tetracycline Repressor, domain 2"/>
    <property type="match status" value="1"/>
</dbReference>
<reference evidence="4 5" key="1">
    <citation type="submission" date="2019-04" db="EMBL/GenBank/DDBJ databases">
        <title>Isachenkonia alkalipeptolytica gen. nov. sp. nov. a new anaerobic, alkiliphilic organothrophic bacterium capable to reduce synthesized ferrihydrite isolated from a soda lake.</title>
        <authorList>
            <person name="Toshchakov S.V."/>
            <person name="Zavarzina D.G."/>
            <person name="Zhilina T.N."/>
            <person name="Kostrikina N.A."/>
            <person name="Kublanov I.V."/>
        </authorList>
    </citation>
    <scope>NUCLEOTIDE SEQUENCE [LARGE SCALE GENOMIC DNA]</scope>
    <source>
        <strain evidence="4 5">Z-1701</strain>
    </source>
</reference>
<dbReference type="InterPro" id="IPR001647">
    <property type="entry name" value="HTH_TetR"/>
</dbReference>
<dbReference type="Pfam" id="PF14278">
    <property type="entry name" value="TetR_C_8"/>
    <property type="match status" value="1"/>
</dbReference>
<dbReference type="SUPFAM" id="SSF46689">
    <property type="entry name" value="Homeodomain-like"/>
    <property type="match status" value="1"/>
</dbReference>
<proteinExistence type="predicted"/>
<dbReference type="InterPro" id="IPR009057">
    <property type="entry name" value="Homeodomain-like_sf"/>
</dbReference>
<evidence type="ECO:0000259" key="3">
    <source>
        <dbReference type="PROSITE" id="PS50977"/>
    </source>
</evidence>
<sequence length="188" mass="21956">MEERKENRRVKVTKMLLKESFIKLLETKDIASITIKELCEDADINRSTFYAHYNDQYDLMGKIQNELIDHVEHYLAPYIHDETEEVSVEMVEGIFEYAMENARICRLLLSERGDLNFQKRVLNLVYGKYINELQQSLALNKEDAEYVYAYTITGCIGVIQKWLNDDMKKSPKFMAEIVINMTPGVPGE</sequence>
<dbReference type="PANTHER" id="PTHR43479">
    <property type="entry name" value="ACREF/ENVCD OPERON REPRESSOR-RELATED"/>
    <property type="match status" value="1"/>
</dbReference>
<evidence type="ECO:0000256" key="1">
    <source>
        <dbReference type="ARBA" id="ARBA00023125"/>
    </source>
</evidence>
<protein>
    <submittedName>
        <fullName evidence="4">TetR/AcrR family transcriptional regulator</fullName>
    </submittedName>
</protein>
<dbReference type="PANTHER" id="PTHR43479:SF7">
    <property type="entry name" value="TETR-FAMILY TRANSCRIPTIONAL REGULATOR"/>
    <property type="match status" value="1"/>
</dbReference>
<dbReference type="EMBL" id="SUMG01000012">
    <property type="protein sequence ID" value="NBG88820.1"/>
    <property type="molecule type" value="Genomic_DNA"/>
</dbReference>
<dbReference type="Proteomes" id="UP000449710">
    <property type="component" value="Unassembled WGS sequence"/>
</dbReference>
<comment type="caution">
    <text evidence="4">The sequence shown here is derived from an EMBL/GenBank/DDBJ whole genome shotgun (WGS) entry which is preliminary data.</text>
</comment>
<dbReference type="PROSITE" id="PS50977">
    <property type="entry name" value="HTH_TETR_2"/>
    <property type="match status" value="1"/>
</dbReference>
<keyword evidence="1 2" id="KW-0238">DNA-binding</keyword>
<dbReference type="GO" id="GO:0003677">
    <property type="term" value="F:DNA binding"/>
    <property type="evidence" value="ECO:0007669"/>
    <property type="project" value="UniProtKB-UniRule"/>
</dbReference>
<dbReference type="RefSeq" id="WP_160721846.1">
    <property type="nucleotide sequence ID" value="NZ_SUMG01000012.1"/>
</dbReference>
<keyword evidence="5" id="KW-1185">Reference proteome</keyword>
<accession>A0AA43XMT1</accession>
<evidence type="ECO:0000313" key="4">
    <source>
        <dbReference type="EMBL" id="NBG88820.1"/>
    </source>
</evidence>
<organism evidence="4 5">
    <name type="scientific">Isachenkonia alkalipeptolytica</name>
    <dbReference type="NCBI Taxonomy" id="2565777"/>
    <lineage>
        <taxon>Bacteria</taxon>
        <taxon>Bacillati</taxon>
        <taxon>Bacillota</taxon>
        <taxon>Clostridia</taxon>
        <taxon>Eubacteriales</taxon>
        <taxon>Clostridiaceae</taxon>
        <taxon>Isachenkonia</taxon>
    </lineage>
</organism>
<feature type="DNA-binding region" description="H-T-H motif" evidence="2">
    <location>
        <begin position="34"/>
        <end position="53"/>
    </location>
</feature>
<gene>
    <name evidence="4" type="ORF">ISALK_09925</name>
</gene>
<dbReference type="InterPro" id="IPR050624">
    <property type="entry name" value="HTH-type_Tx_Regulator"/>
</dbReference>
<feature type="domain" description="HTH tetR-type" evidence="3">
    <location>
        <begin position="11"/>
        <end position="71"/>
    </location>
</feature>
<dbReference type="InterPro" id="IPR039532">
    <property type="entry name" value="TetR_C_Firmicutes"/>
</dbReference>
<dbReference type="AlphaFoldDB" id="A0AA43XMT1"/>
<evidence type="ECO:0000256" key="2">
    <source>
        <dbReference type="PROSITE-ProRule" id="PRU00335"/>
    </source>
</evidence>
<evidence type="ECO:0000313" key="5">
    <source>
        <dbReference type="Proteomes" id="UP000449710"/>
    </source>
</evidence>